<evidence type="ECO:0000313" key="3">
    <source>
        <dbReference type="EMBL" id="SHH95517.1"/>
    </source>
</evidence>
<dbReference type="RefSeq" id="WP_073029432.1">
    <property type="nucleotide sequence ID" value="NZ_FQXJ01000006.1"/>
</dbReference>
<dbReference type="InterPro" id="IPR036291">
    <property type="entry name" value="NAD(P)-bd_dom_sf"/>
</dbReference>
<dbReference type="CDD" id="cd05233">
    <property type="entry name" value="SDR_c"/>
    <property type="match status" value="1"/>
</dbReference>
<dbReference type="AlphaFoldDB" id="A0A1M5X6Q8"/>
<dbReference type="GO" id="GO:0008206">
    <property type="term" value="P:bile acid metabolic process"/>
    <property type="evidence" value="ECO:0007669"/>
    <property type="project" value="UniProtKB-ARBA"/>
</dbReference>
<dbReference type="PANTHER" id="PTHR43639:SF1">
    <property type="entry name" value="SHORT-CHAIN DEHYDROGENASE_REDUCTASE FAMILY PROTEIN"/>
    <property type="match status" value="1"/>
</dbReference>
<dbReference type="SUPFAM" id="SSF51735">
    <property type="entry name" value="NAD(P)-binding Rossmann-fold domains"/>
    <property type="match status" value="1"/>
</dbReference>
<dbReference type="Pfam" id="PF13561">
    <property type="entry name" value="adh_short_C2"/>
    <property type="match status" value="1"/>
</dbReference>
<proteinExistence type="inferred from homology"/>
<comment type="similarity">
    <text evidence="1">Belongs to the short-chain dehydrogenases/reductases (SDR) family.</text>
</comment>
<protein>
    <submittedName>
        <fullName evidence="3">NAD(P)-dependent dehydrogenase, short-chain alcohol dehydrogenase family</fullName>
    </submittedName>
</protein>
<dbReference type="Gene3D" id="3.40.50.720">
    <property type="entry name" value="NAD(P)-binding Rossmann-like Domain"/>
    <property type="match status" value="1"/>
</dbReference>
<organism evidence="3 4">
    <name type="scientific">Desulfosporosinus lacus DSM 15449</name>
    <dbReference type="NCBI Taxonomy" id="1121420"/>
    <lineage>
        <taxon>Bacteria</taxon>
        <taxon>Bacillati</taxon>
        <taxon>Bacillota</taxon>
        <taxon>Clostridia</taxon>
        <taxon>Eubacteriales</taxon>
        <taxon>Desulfitobacteriaceae</taxon>
        <taxon>Desulfosporosinus</taxon>
    </lineage>
</organism>
<keyword evidence="2" id="KW-0560">Oxidoreductase</keyword>
<dbReference type="GO" id="GO:0016491">
    <property type="term" value="F:oxidoreductase activity"/>
    <property type="evidence" value="ECO:0007669"/>
    <property type="project" value="UniProtKB-KW"/>
</dbReference>
<keyword evidence="4" id="KW-1185">Reference proteome</keyword>
<evidence type="ECO:0000256" key="2">
    <source>
        <dbReference type="ARBA" id="ARBA00023002"/>
    </source>
</evidence>
<dbReference type="InterPro" id="IPR002347">
    <property type="entry name" value="SDR_fam"/>
</dbReference>
<dbReference type="OrthoDB" id="9803333at2"/>
<evidence type="ECO:0000256" key="1">
    <source>
        <dbReference type="ARBA" id="ARBA00006484"/>
    </source>
</evidence>
<dbReference type="PANTHER" id="PTHR43639">
    <property type="entry name" value="OXIDOREDUCTASE, SHORT-CHAIN DEHYDROGENASE/REDUCTASE FAMILY (AFU_ORTHOLOGUE AFUA_5G02870)"/>
    <property type="match status" value="1"/>
</dbReference>
<name>A0A1M5X6Q8_9FIRM</name>
<reference evidence="4" key="1">
    <citation type="submission" date="2016-11" db="EMBL/GenBank/DDBJ databases">
        <authorList>
            <person name="Varghese N."/>
            <person name="Submissions S."/>
        </authorList>
    </citation>
    <scope>NUCLEOTIDE SEQUENCE [LARGE SCALE GENOMIC DNA]</scope>
    <source>
        <strain evidence="4">DSM 15449</strain>
    </source>
</reference>
<evidence type="ECO:0000313" key="4">
    <source>
        <dbReference type="Proteomes" id="UP000183954"/>
    </source>
</evidence>
<dbReference type="FunFam" id="3.40.50.720:FF:000084">
    <property type="entry name" value="Short-chain dehydrogenase reductase"/>
    <property type="match status" value="1"/>
</dbReference>
<sequence>MKIAIVTGGSNGIGKATALELGKRGISVILTYNSYQDRAEAVVKEIEKNTGVRAAALKLDLTQLSTFEGFVLEVKKSLKEIGNRTTFDYLVNNGGVGGPMMFTEMSEAYFDKILNTNFKGPVFLTQLLVPFMEDAGAIVNTTSTAKNQSFPGYSAYGSIKAAFSSWTRYIAKELAPRKIRVNAVSPGPTHSNFGDGAFDKHPEFIQPLAEQSVFGRIGQPEDLAKVIMNLLSDDFGWVTAQDIEVSGGHLL</sequence>
<gene>
    <name evidence="3" type="ORF">SAMN02746098_01824</name>
</gene>
<accession>A0A1M5X6Q8</accession>
<dbReference type="PRINTS" id="PR00080">
    <property type="entry name" value="SDRFAMILY"/>
</dbReference>
<dbReference type="EMBL" id="FQXJ01000006">
    <property type="protein sequence ID" value="SHH95517.1"/>
    <property type="molecule type" value="Genomic_DNA"/>
</dbReference>
<dbReference type="PRINTS" id="PR00081">
    <property type="entry name" value="GDHRDH"/>
</dbReference>
<dbReference type="Proteomes" id="UP000183954">
    <property type="component" value="Unassembled WGS sequence"/>
</dbReference>
<dbReference type="STRING" id="1121420.SAMN02746098_01824"/>